<keyword evidence="2" id="KW-1185">Reference proteome</keyword>
<accession>A0AAW9QMT7</accession>
<proteinExistence type="predicted"/>
<evidence type="ECO:0000313" key="1">
    <source>
        <dbReference type="EMBL" id="MEF7616919.1"/>
    </source>
</evidence>
<dbReference type="AlphaFoldDB" id="A0AAW9QMT7"/>
<organism evidence="1 2">
    <name type="scientific">Aquincola agrisoli</name>
    <dbReference type="NCBI Taxonomy" id="3119538"/>
    <lineage>
        <taxon>Bacteria</taxon>
        <taxon>Pseudomonadati</taxon>
        <taxon>Pseudomonadota</taxon>
        <taxon>Betaproteobacteria</taxon>
        <taxon>Burkholderiales</taxon>
        <taxon>Sphaerotilaceae</taxon>
        <taxon>Aquincola</taxon>
    </lineage>
</organism>
<gene>
    <name evidence="1" type="ORF">V4F39_23595</name>
</gene>
<name>A0AAW9QMT7_9BURK</name>
<dbReference type="Proteomes" id="UP001336250">
    <property type="component" value="Unassembled WGS sequence"/>
</dbReference>
<sequence>MHTKSLAVLPAHPGSARGQGVLRQGVVALFAVLTLLPTPARAVDGCLVLLCLAAPSWRAIPQCVPPVKQLFRDLARGKPFPTCSMSGAGNNANHTWSNAPTFCPPQYTRVFDSESAPVYQCDYSGAISVSINGAAFSRTWWSFGGDSVTEFSPAAKTQLGTWDTRFDDDYATWLASLPPPAPDMP</sequence>
<dbReference type="EMBL" id="JAZIBG010000051">
    <property type="protein sequence ID" value="MEF7616919.1"/>
    <property type="molecule type" value="Genomic_DNA"/>
</dbReference>
<dbReference type="RefSeq" id="WP_332292541.1">
    <property type="nucleotide sequence ID" value="NZ_JAZIBG010000051.1"/>
</dbReference>
<evidence type="ECO:0000313" key="2">
    <source>
        <dbReference type="Proteomes" id="UP001336250"/>
    </source>
</evidence>
<reference evidence="1 2" key="1">
    <citation type="submission" date="2024-02" db="EMBL/GenBank/DDBJ databases">
        <title>Genome sequence of Aquincola sp. MAHUQ-54.</title>
        <authorList>
            <person name="Huq M.A."/>
        </authorList>
    </citation>
    <scope>NUCLEOTIDE SEQUENCE [LARGE SCALE GENOMIC DNA]</scope>
    <source>
        <strain evidence="1 2">MAHUQ-54</strain>
    </source>
</reference>
<comment type="caution">
    <text evidence="1">The sequence shown here is derived from an EMBL/GenBank/DDBJ whole genome shotgun (WGS) entry which is preliminary data.</text>
</comment>
<protein>
    <submittedName>
        <fullName evidence="1">Uncharacterized protein</fullName>
    </submittedName>
</protein>